<reference evidence="2 3" key="1">
    <citation type="submission" date="2024-09" db="EMBL/GenBank/DDBJ databases">
        <authorList>
            <person name="Sun Q."/>
            <person name="Mori K."/>
        </authorList>
    </citation>
    <scope>NUCLEOTIDE SEQUENCE [LARGE SCALE GENOMIC DNA]</scope>
    <source>
        <strain evidence="2 3">CCM 7957</strain>
    </source>
</reference>
<dbReference type="PANTHER" id="PTHR43384:SF11">
    <property type="entry name" value="SEPTUM SITE DETERMINING PROTEIN"/>
    <property type="match status" value="1"/>
</dbReference>
<organism evidence="2 3">
    <name type="scientific">Gordonia phosphorivorans</name>
    <dbReference type="NCBI Taxonomy" id="1056982"/>
    <lineage>
        <taxon>Bacteria</taxon>
        <taxon>Bacillati</taxon>
        <taxon>Actinomycetota</taxon>
        <taxon>Actinomycetes</taxon>
        <taxon>Mycobacteriales</taxon>
        <taxon>Gordoniaceae</taxon>
        <taxon>Gordonia</taxon>
    </lineage>
</organism>
<gene>
    <name evidence="2" type="primary">ssd</name>
    <name evidence="2" type="ORF">ACFFJD_00600</name>
</gene>
<dbReference type="Proteomes" id="UP001589783">
    <property type="component" value="Unassembled WGS sequence"/>
</dbReference>
<evidence type="ECO:0000259" key="1">
    <source>
        <dbReference type="Pfam" id="PF26563"/>
    </source>
</evidence>
<evidence type="ECO:0000313" key="3">
    <source>
        <dbReference type="Proteomes" id="UP001589783"/>
    </source>
</evidence>
<dbReference type="InterPro" id="IPR027417">
    <property type="entry name" value="P-loop_NTPase"/>
</dbReference>
<dbReference type="EMBL" id="JBHLWV010000002">
    <property type="protein sequence ID" value="MFC0313358.1"/>
    <property type="molecule type" value="Genomic_DNA"/>
</dbReference>
<evidence type="ECO:0000313" key="2">
    <source>
        <dbReference type="EMBL" id="MFC0313358.1"/>
    </source>
</evidence>
<dbReference type="Gene3D" id="3.40.50.300">
    <property type="entry name" value="P-loop containing nucleotide triphosphate hydrolases"/>
    <property type="match status" value="1"/>
</dbReference>
<dbReference type="SUPFAM" id="SSF52540">
    <property type="entry name" value="P-loop containing nucleoside triphosphate hydrolases"/>
    <property type="match status" value="1"/>
</dbReference>
<dbReference type="PANTHER" id="PTHR43384">
    <property type="entry name" value="SEPTUM SITE-DETERMINING PROTEIN MIND HOMOLOG, CHLOROPLASTIC-RELATED"/>
    <property type="match status" value="1"/>
</dbReference>
<dbReference type="InterPro" id="IPR050625">
    <property type="entry name" value="ParA/MinD_ATPase"/>
</dbReference>
<proteinExistence type="predicted"/>
<dbReference type="RefSeq" id="WP_382359354.1">
    <property type="nucleotide sequence ID" value="NZ_JBHLWV010000002.1"/>
</dbReference>
<comment type="caution">
    <text evidence="2">The sequence shown here is derived from an EMBL/GenBank/DDBJ whole genome shotgun (WGS) entry which is preliminary data.</text>
</comment>
<name>A0ABV6H3B5_9ACTN</name>
<keyword evidence="3" id="KW-1185">Reference proteome</keyword>
<accession>A0ABV6H3B5</accession>
<feature type="domain" description="Rv3660c-like CheY-like N-terminal" evidence="1">
    <location>
        <begin position="9"/>
        <end position="112"/>
    </location>
</feature>
<dbReference type="Pfam" id="PF26563">
    <property type="entry name" value="Rv3660c_N"/>
    <property type="match status" value="1"/>
</dbReference>
<protein>
    <submittedName>
        <fullName evidence="2">Septum site-determining protein Ssd</fullName>
    </submittedName>
</protein>
<dbReference type="InterPro" id="IPR022521">
    <property type="entry name" value="Rv3660c"/>
</dbReference>
<sequence>MSEALLALTGPALHDEVARCGAAAGYQIVRGDPARCRGEWLRATAVVVDGAALSVLEESGPPARPGVLVAAGPGADPTVWRAALSVGAQGGYTLPDDEAALVAALSALRRPRRSAAAVIALVGGHGGVGVSTFAAVLALTAGRADIGVLLLDVEPGGAGLDLLLGAEDAAGLRWSDITGETGSIQGQALSAALPRFGERVRILTQRRDDGASLSAETVLAVVDAARSDGGLVVADLGRATDPVAAGVLDSADLVVVLSSATVPAVAATRKLLARIGSRPELRLLVRVPAPGGLAPEQIARAVQVPLVGTLRTRAALARRCEEGGVRAVPRSPEVRAAAAVLAALTDVRGGRR</sequence>
<dbReference type="InterPro" id="IPR059050">
    <property type="entry name" value="Rv3660c_N"/>
</dbReference>
<dbReference type="NCBIfam" id="TIGR03815">
    <property type="entry name" value="CpaE_hom_Actino"/>
    <property type="match status" value="1"/>
</dbReference>